<sequence>MNNRIEVNDKRLTIVPIGLDKLWSFKSKLSIPLDHVVGATIDAGIWKDQKGIRNPGLGLPNKLAGTFISQGERTFWNAIIKDAPIVIQLHDEEFVRIVVSMPRSQARQVVDQINSSI</sequence>
<accession>A0A3R6XRA1</accession>
<name>A0A3R6XRA1_9LACO</name>
<evidence type="ECO:0008006" key="3">
    <source>
        <dbReference type="Google" id="ProtNLM"/>
    </source>
</evidence>
<organism evidence="1 2">
    <name type="scientific">Bombilactobacillus bombi</name>
    <dbReference type="NCBI Taxonomy" id="1303590"/>
    <lineage>
        <taxon>Bacteria</taxon>
        <taxon>Bacillati</taxon>
        <taxon>Bacillota</taxon>
        <taxon>Bacilli</taxon>
        <taxon>Lactobacillales</taxon>
        <taxon>Lactobacillaceae</taxon>
        <taxon>Bombilactobacillus</taxon>
    </lineage>
</organism>
<dbReference type="Proteomes" id="UP000284822">
    <property type="component" value="Unassembled WGS sequence"/>
</dbReference>
<gene>
    <name evidence="1" type="ORF">DS832_08335</name>
</gene>
<comment type="caution">
    <text evidence="1">The sequence shown here is derived from an EMBL/GenBank/DDBJ whole genome shotgun (WGS) entry which is preliminary data.</text>
</comment>
<dbReference type="EMBL" id="QOCS01000022">
    <property type="protein sequence ID" value="RHW45112.1"/>
    <property type="molecule type" value="Genomic_DNA"/>
</dbReference>
<reference evidence="1 2" key="1">
    <citation type="submission" date="2018-07" db="EMBL/GenBank/DDBJ databases">
        <title>Genome sequences of six Lactobacillus spp. isolated from bumble bee guts.</title>
        <authorList>
            <person name="Motta E.V.S."/>
            <person name="Moran N.A."/>
        </authorList>
    </citation>
    <scope>NUCLEOTIDE SEQUENCE [LARGE SCALE GENOMIC DNA]</scope>
    <source>
        <strain evidence="1 2">LV-8.1</strain>
    </source>
</reference>
<evidence type="ECO:0000313" key="1">
    <source>
        <dbReference type="EMBL" id="RHW45112.1"/>
    </source>
</evidence>
<evidence type="ECO:0000313" key="2">
    <source>
        <dbReference type="Proteomes" id="UP000284822"/>
    </source>
</evidence>
<proteinExistence type="predicted"/>
<dbReference type="AlphaFoldDB" id="A0A3R6XRA1"/>
<protein>
    <recommendedName>
        <fullName evidence="3">Bacterial Pleckstrin homology domain-containing protein</fullName>
    </recommendedName>
</protein>